<gene>
    <name evidence="5" type="primary">LOC105895936</name>
</gene>
<proteinExistence type="predicted"/>
<dbReference type="OrthoDB" id="69496at2759"/>
<evidence type="ECO:0000256" key="2">
    <source>
        <dbReference type="SAM" id="SignalP"/>
    </source>
</evidence>
<dbReference type="PANTHER" id="PTHR15541:SF2">
    <property type="entry name" value="GRANULYSIN"/>
    <property type="match status" value="1"/>
</dbReference>
<dbReference type="InterPro" id="IPR038847">
    <property type="entry name" value="Granulysin-like"/>
</dbReference>
<feature type="chain" id="PRO_5028130730" evidence="2">
    <location>
        <begin position="21"/>
        <end position="125"/>
    </location>
</feature>
<evidence type="ECO:0000259" key="3">
    <source>
        <dbReference type="PROSITE" id="PS50015"/>
    </source>
</evidence>
<evidence type="ECO:0000313" key="4">
    <source>
        <dbReference type="Proteomes" id="UP000515152"/>
    </source>
</evidence>
<dbReference type="Gene3D" id="1.10.225.10">
    <property type="entry name" value="Saposin-like"/>
    <property type="match status" value="1"/>
</dbReference>
<organism evidence="4 5">
    <name type="scientific">Clupea harengus</name>
    <name type="common">Atlantic herring</name>
    <dbReference type="NCBI Taxonomy" id="7950"/>
    <lineage>
        <taxon>Eukaryota</taxon>
        <taxon>Metazoa</taxon>
        <taxon>Chordata</taxon>
        <taxon>Craniata</taxon>
        <taxon>Vertebrata</taxon>
        <taxon>Euteleostomi</taxon>
        <taxon>Actinopterygii</taxon>
        <taxon>Neopterygii</taxon>
        <taxon>Teleostei</taxon>
        <taxon>Clupei</taxon>
        <taxon>Clupeiformes</taxon>
        <taxon>Clupeoidei</taxon>
        <taxon>Clupeidae</taxon>
        <taxon>Clupea</taxon>
    </lineage>
</organism>
<dbReference type="RefSeq" id="XP_012678094.2">
    <property type="nucleotide sequence ID" value="XM_012822640.3"/>
</dbReference>
<dbReference type="GeneID" id="105895936"/>
<reference evidence="5" key="1">
    <citation type="submission" date="2025-08" db="UniProtKB">
        <authorList>
            <consortium name="RefSeq"/>
        </authorList>
    </citation>
    <scope>IDENTIFICATION</scope>
</reference>
<dbReference type="GO" id="GO:0042742">
    <property type="term" value="P:defense response to bacterium"/>
    <property type="evidence" value="ECO:0007669"/>
    <property type="project" value="InterPro"/>
</dbReference>
<dbReference type="InterPro" id="IPR008138">
    <property type="entry name" value="SapB_2"/>
</dbReference>
<dbReference type="InterPro" id="IPR008139">
    <property type="entry name" value="SaposinB_dom"/>
</dbReference>
<dbReference type="SMART" id="SM00741">
    <property type="entry name" value="SapB"/>
    <property type="match status" value="1"/>
</dbReference>
<dbReference type="AlphaFoldDB" id="A0A6P3VQ73"/>
<dbReference type="KEGG" id="char:105895936"/>
<name>A0A6P3VQ73_CLUHA</name>
<feature type="domain" description="Saposin B-type" evidence="3">
    <location>
        <begin position="41"/>
        <end position="121"/>
    </location>
</feature>
<dbReference type="SUPFAM" id="SSF47862">
    <property type="entry name" value="Saposin"/>
    <property type="match status" value="1"/>
</dbReference>
<evidence type="ECO:0000313" key="5">
    <source>
        <dbReference type="RefSeq" id="XP_012678094.2"/>
    </source>
</evidence>
<protein>
    <submittedName>
        <fullName evidence="5">Antimicrobial peptide NK-lysin-like</fullName>
    </submittedName>
</protein>
<dbReference type="Proteomes" id="UP000515152">
    <property type="component" value="Chromosome 14"/>
</dbReference>
<keyword evidence="2" id="KW-0732">Signal</keyword>
<sequence length="125" mass="13968">MKITIVLLGSVLICSALAYAWEGPDYEENSLEMDQGGEAKLPGVCWACKWVLNKVKKSISKTSKQDEIGKKLQATCDKIGFLKSMCKRFVKKYLPELVEELSTTDDVTTICVTVKACKPKQLIYI</sequence>
<keyword evidence="1" id="KW-1015">Disulfide bond</keyword>
<dbReference type="InterPro" id="IPR011001">
    <property type="entry name" value="Saposin-like"/>
</dbReference>
<dbReference type="Pfam" id="PF03489">
    <property type="entry name" value="SapB_2"/>
    <property type="match status" value="1"/>
</dbReference>
<accession>A0A6P3VQ73</accession>
<keyword evidence="4" id="KW-1185">Reference proteome</keyword>
<dbReference type="PROSITE" id="PS50015">
    <property type="entry name" value="SAP_B"/>
    <property type="match status" value="1"/>
</dbReference>
<feature type="signal peptide" evidence="2">
    <location>
        <begin position="1"/>
        <end position="20"/>
    </location>
</feature>
<dbReference type="PANTHER" id="PTHR15541">
    <property type="entry name" value="GRANULYSIN RELATED"/>
    <property type="match status" value="1"/>
</dbReference>
<evidence type="ECO:0000256" key="1">
    <source>
        <dbReference type="ARBA" id="ARBA00023157"/>
    </source>
</evidence>